<evidence type="ECO:0000313" key="3">
    <source>
        <dbReference type="Proteomes" id="UP001600109"/>
    </source>
</evidence>
<dbReference type="EMBL" id="JBHZPZ010000002">
    <property type="protein sequence ID" value="MFE3866903.1"/>
    <property type="molecule type" value="Genomic_DNA"/>
</dbReference>
<feature type="chain" id="PRO_5045773348" description="Carboxypeptidase-like regulatory domain-containing protein" evidence="1">
    <location>
        <begin position="20"/>
        <end position="254"/>
    </location>
</feature>
<name>A0ABW6HSC9_9FLAO</name>
<keyword evidence="1" id="KW-0732">Signal</keyword>
<evidence type="ECO:0008006" key="4">
    <source>
        <dbReference type="Google" id="ProtNLM"/>
    </source>
</evidence>
<organism evidence="2 3">
    <name type="scientific">Flavobacterium xylosi</name>
    <dbReference type="NCBI Taxonomy" id="3230415"/>
    <lineage>
        <taxon>Bacteria</taxon>
        <taxon>Pseudomonadati</taxon>
        <taxon>Bacteroidota</taxon>
        <taxon>Flavobacteriia</taxon>
        <taxon>Flavobacteriales</taxon>
        <taxon>Flavobacteriaceae</taxon>
        <taxon>Flavobacterium</taxon>
    </lineage>
</organism>
<evidence type="ECO:0000256" key="1">
    <source>
        <dbReference type="SAM" id="SignalP"/>
    </source>
</evidence>
<accession>A0ABW6HSC9</accession>
<proteinExistence type="predicted"/>
<keyword evidence="3" id="KW-1185">Reference proteome</keyword>
<dbReference type="RefSeq" id="WP_379853551.1">
    <property type="nucleotide sequence ID" value="NZ_JBHZPZ010000002.1"/>
</dbReference>
<reference evidence="2 3" key="1">
    <citation type="submission" date="2024-06" db="EMBL/GenBank/DDBJ databases">
        <title>Flavobacterium spp. isolated from glacier.</title>
        <authorList>
            <person name="Han D."/>
        </authorList>
    </citation>
    <scope>NUCLEOTIDE SEQUENCE [LARGE SCALE GENOMIC DNA]</scope>
    <source>
        <strain evidence="2 3">LS2P90</strain>
    </source>
</reference>
<comment type="caution">
    <text evidence="2">The sequence shown here is derived from an EMBL/GenBank/DDBJ whole genome shotgun (WGS) entry which is preliminary data.</text>
</comment>
<dbReference type="Proteomes" id="UP001600109">
    <property type="component" value="Unassembled WGS sequence"/>
</dbReference>
<sequence>MKNKITILVLCLFCQFCLSQVLTRKTLHGQVVNDSIKLENVIVFNVNSKTGMLIGPRGFFSILAKVNDTLVFSSLAFKSRKIVLTEKQLSAPMLRVKMEAFTNQLAEVLVPAKKGVKPISGNTQAIVDNQYFDDEKSSPKNRTMPPDGTIENGMNFVRIYKDVLKTLRKNNPEVIDFTQNKSFTEVALKRVGYDFFANTLQLNDDEIRLFLIFCENDSKSKTLLKAESEFQLIDFLVTKNKEYKKVTAIENKKM</sequence>
<evidence type="ECO:0000313" key="2">
    <source>
        <dbReference type="EMBL" id="MFE3866903.1"/>
    </source>
</evidence>
<feature type="signal peptide" evidence="1">
    <location>
        <begin position="1"/>
        <end position="19"/>
    </location>
</feature>
<protein>
    <recommendedName>
        <fullName evidence="4">Carboxypeptidase-like regulatory domain-containing protein</fullName>
    </recommendedName>
</protein>
<gene>
    <name evidence="2" type="ORF">ACFX5E_02310</name>
</gene>